<evidence type="ECO:0000256" key="7">
    <source>
        <dbReference type="ARBA" id="ARBA00023033"/>
    </source>
</evidence>
<dbReference type="PANTHER" id="PTHR24302">
    <property type="entry name" value="CYTOCHROME P450 FAMILY 3"/>
    <property type="match status" value="1"/>
</dbReference>
<dbReference type="Proteomes" id="UP000678393">
    <property type="component" value="Unassembled WGS sequence"/>
</dbReference>
<accession>A0A8S3ZBN0</accession>
<protein>
    <recommendedName>
        <fullName evidence="11">Cytochrome P450</fullName>
    </recommendedName>
</protein>
<reference evidence="9" key="1">
    <citation type="submission" date="2021-04" db="EMBL/GenBank/DDBJ databases">
        <authorList>
            <consortium name="Molecular Ecology Group"/>
        </authorList>
    </citation>
    <scope>NUCLEOTIDE SEQUENCE</scope>
</reference>
<dbReference type="GO" id="GO:0005506">
    <property type="term" value="F:iron ion binding"/>
    <property type="evidence" value="ECO:0007669"/>
    <property type="project" value="InterPro"/>
</dbReference>
<keyword evidence="8" id="KW-1133">Transmembrane helix</keyword>
<dbReference type="SUPFAM" id="SSF48264">
    <property type="entry name" value="Cytochrome P450"/>
    <property type="match status" value="1"/>
</dbReference>
<proteinExistence type="inferred from homology"/>
<keyword evidence="3" id="KW-0349">Heme</keyword>
<comment type="caution">
    <text evidence="9">The sequence shown here is derived from an EMBL/GenBank/DDBJ whole genome shotgun (WGS) entry which is preliminary data.</text>
</comment>
<keyword evidence="4" id="KW-0479">Metal-binding</keyword>
<feature type="transmembrane region" description="Helical" evidence="8">
    <location>
        <begin position="12"/>
        <end position="34"/>
    </location>
</feature>
<dbReference type="PRINTS" id="PR00464">
    <property type="entry name" value="EP450II"/>
</dbReference>
<comment type="similarity">
    <text evidence="2">Belongs to the cytochrome P450 family.</text>
</comment>
<organism evidence="9 10">
    <name type="scientific">Candidula unifasciata</name>
    <dbReference type="NCBI Taxonomy" id="100452"/>
    <lineage>
        <taxon>Eukaryota</taxon>
        <taxon>Metazoa</taxon>
        <taxon>Spiralia</taxon>
        <taxon>Lophotrochozoa</taxon>
        <taxon>Mollusca</taxon>
        <taxon>Gastropoda</taxon>
        <taxon>Heterobranchia</taxon>
        <taxon>Euthyneura</taxon>
        <taxon>Panpulmonata</taxon>
        <taxon>Eupulmonata</taxon>
        <taxon>Stylommatophora</taxon>
        <taxon>Helicina</taxon>
        <taxon>Helicoidea</taxon>
        <taxon>Geomitridae</taxon>
        <taxon>Candidula</taxon>
    </lineage>
</organism>
<dbReference type="PANTHER" id="PTHR24302:SF15">
    <property type="entry name" value="FATTY-ACID PEROXYGENASE"/>
    <property type="match status" value="1"/>
</dbReference>
<dbReference type="GO" id="GO:0008395">
    <property type="term" value="F:steroid hydroxylase activity"/>
    <property type="evidence" value="ECO:0007669"/>
    <property type="project" value="TreeGrafter"/>
</dbReference>
<dbReference type="GO" id="GO:0016705">
    <property type="term" value="F:oxidoreductase activity, acting on paired donors, with incorporation or reduction of molecular oxygen"/>
    <property type="evidence" value="ECO:0007669"/>
    <property type="project" value="InterPro"/>
</dbReference>
<sequence length="376" mass="42611">MYIPLVSEISTWLLLFTVILAAFYYYCTSFVGVFKTVGIPGPTPWPIVNHSPELKKHGLSKMLDEWRKTYGNTFGIYGLFPRCATLVTFDTRLLEYVMVKDFSNFVDRAGRNTTLSSGLFFLNGNAWCRSRHVLSPMFTAGRLKQMLSHVSTSSAGFVSLIKKYKEQKKLIPLKALAARYTSDVIARVGFGVDSKALTDENSEFAYHINNFIRIPATRLQNILRTIGEFFPLVMKAGLRLFNKQVDAILPETEKYFVNFVNDAIVNKQKDKSNKDLSTKRKLDMLDMLLDAEVEETNLNNLKADDRKITRTEVIGNSTILILAAFETTSTALSSILYLLARHEDVQDKVIEEIDEVLDGKSTPSYEDLSKLVYTTQ</sequence>
<gene>
    <name evidence="9" type="ORF">CUNI_LOCUS10833</name>
</gene>
<dbReference type="Gene3D" id="1.10.630.10">
    <property type="entry name" value="Cytochrome P450"/>
    <property type="match status" value="1"/>
</dbReference>
<name>A0A8S3ZBN0_9EUPU</name>
<keyword evidence="7" id="KW-0503">Monooxygenase</keyword>
<evidence type="ECO:0000256" key="5">
    <source>
        <dbReference type="ARBA" id="ARBA00023002"/>
    </source>
</evidence>
<keyword evidence="10" id="KW-1185">Reference proteome</keyword>
<keyword evidence="5" id="KW-0560">Oxidoreductase</keyword>
<dbReference type="InterPro" id="IPR050705">
    <property type="entry name" value="Cytochrome_P450_3A"/>
</dbReference>
<evidence type="ECO:0000313" key="9">
    <source>
        <dbReference type="EMBL" id="CAG5125275.1"/>
    </source>
</evidence>
<keyword evidence="8" id="KW-0812">Transmembrane</keyword>
<dbReference type="EMBL" id="CAJHNH020002002">
    <property type="protein sequence ID" value="CAG5125275.1"/>
    <property type="molecule type" value="Genomic_DNA"/>
</dbReference>
<dbReference type="AlphaFoldDB" id="A0A8S3ZBN0"/>
<evidence type="ECO:0000256" key="6">
    <source>
        <dbReference type="ARBA" id="ARBA00023004"/>
    </source>
</evidence>
<keyword evidence="8" id="KW-0472">Membrane</keyword>
<dbReference type="InterPro" id="IPR002402">
    <property type="entry name" value="Cyt_P450_E_grp-II"/>
</dbReference>
<dbReference type="GO" id="GO:0020037">
    <property type="term" value="F:heme binding"/>
    <property type="evidence" value="ECO:0007669"/>
    <property type="project" value="InterPro"/>
</dbReference>
<evidence type="ECO:0000256" key="1">
    <source>
        <dbReference type="ARBA" id="ARBA00001971"/>
    </source>
</evidence>
<dbReference type="Pfam" id="PF00067">
    <property type="entry name" value="p450"/>
    <property type="match status" value="1"/>
</dbReference>
<evidence type="ECO:0000256" key="2">
    <source>
        <dbReference type="ARBA" id="ARBA00010617"/>
    </source>
</evidence>
<evidence type="ECO:0000313" key="10">
    <source>
        <dbReference type="Proteomes" id="UP000678393"/>
    </source>
</evidence>
<evidence type="ECO:0000256" key="8">
    <source>
        <dbReference type="SAM" id="Phobius"/>
    </source>
</evidence>
<comment type="cofactor">
    <cofactor evidence="1">
        <name>heme</name>
        <dbReference type="ChEBI" id="CHEBI:30413"/>
    </cofactor>
</comment>
<evidence type="ECO:0000256" key="4">
    <source>
        <dbReference type="ARBA" id="ARBA00022723"/>
    </source>
</evidence>
<dbReference type="OrthoDB" id="2789670at2759"/>
<evidence type="ECO:0008006" key="11">
    <source>
        <dbReference type="Google" id="ProtNLM"/>
    </source>
</evidence>
<feature type="non-terminal residue" evidence="9">
    <location>
        <position position="1"/>
    </location>
</feature>
<evidence type="ECO:0000256" key="3">
    <source>
        <dbReference type="ARBA" id="ARBA00022617"/>
    </source>
</evidence>
<dbReference type="InterPro" id="IPR036396">
    <property type="entry name" value="Cyt_P450_sf"/>
</dbReference>
<dbReference type="InterPro" id="IPR001128">
    <property type="entry name" value="Cyt_P450"/>
</dbReference>
<keyword evidence="6" id="KW-0408">Iron</keyword>